<sequence>MAKGKNFNPADAYRKAQRKKELAKNKEARKGAKEIATVKKDTSAFEEEIVKLLEQEKSTSLNAAQKSRLSDLQSEVSRINAAKDAFVEAHPEQRKLVFRARAAKPVDPQGGVKEDRSLFGKNGLPLHPERSVYYDSVMNPYGMPPPGMPYVERGERCTDWMVGES</sequence>
<keyword evidence="4" id="KW-1185">Reference proteome</keyword>
<gene>
    <name evidence="3" type="ORF">CALVIDRAFT_537153</name>
</gene>
<evidence type="ECO:0000256" key="1">
    <source>
        <dbReference type="SAM" id="MobiDB-lite"/>
    </source>
</evidence>
<dbReference type="EMBL" id="KV417284">
    <property type="protein sequence ID" value="KZO96378.1"/>
    <property type="molecule type" value="Genomic_DNA"/>
</dbReference>
<evidence type="ECO:0000313" key="4">
    <source>
        <dbReference type="Proteomes" id="UP000076738"/>
    </source>
</evidence>
<accession>A0A167M694</accession>
<dbReference type="Proteomes" id="UP000076738">
    <property type="component" value="Unassembled WGS sequence"/>
</dbReference>
<evidence type="ECO:0000259" key="2">
    <source>
        <dbReference type="Pfam" id="PF09429"/>
    </source>
</evidence>
<dbReference type="GO" id="GO:0006396">
    <property type="term" value="P:RNA processing"/>
    <property type="evidence" value="ECO:0007669"/>
    <property type="project" value="InterPro"/>
</dbReference>
<reference evidence="3 4" key="1">
    <citation type="journal article" date="2016" name="Mol. Biol. Evol.">
        <title>Comparative Genomics of Early-Diverging Mushroom-Forming Fungi Provides Insights into the Origins of Lignocellulose Decay Capabilities.</title>
        <authorList>
            <person name="Nagy L.G."/>
            <person name="Riley R."/>
            <person name="Tritt A."/>
            <person name="Adam C."/>
            <person name="Daum C."/>
            <person name="Floudas D."/>
            <person name="Sun H."/>
            <person name="Yadav J.S."/>
            <person name="Pangilinan J."/>
            <person name="Larsson K.H."/>
            <person name="Matsuura K."/>
            <person name="Barry K."/>
            <person name="Labutti K."/>
            <person name="Kuo R."/>
            <person name="Ohm R.A."/>
            <person name="Bhattacharya S.S."/>
            <person name="Shirouzu T."/>
            <person name="Yoshinaga Y."/>
            <person name="Martin F.M."/>
            <person name="Grigoriev I.V."/>
            <person name="Hibbett D.S."/>
        </authorList>
    </citation>
    <scope>NUCLEOTIDE SEQUENCE [LARGE SCALE GENOMIC DNA]</scope>
    <source>
        <strain evidence="3 4">TUFC12733</strain>
    </source>
</reference>
<dbReference type="STRING" id="1330018.A0A167M694"/>
<organism evidence="3 4">
    <name type="scientific">Calocera viscosa (strain TUFC12733)</name>
    <dbReference type="NCBI Taxonomy" id="1330018"/>
    <lineage>
        <taxon>Eukaryota</taxon>
        <taxon>Fungi</taxon>
        <taxon>Dikarya</taxon>
        <taxon>Basidiomycota</taxon>
        <taxon>Agaricomycotina</taxon>
        <taxon>Dacrymycetes</taxon>
        <taxon>Dacrymycetales</taxon>
        <taxon>Dacrymycetaceae</taxon>
        <taxon>Calocera</taxon>
    </lineage>
</organism>
<feature type="compositionally biased region" description="Basic and acidic residues" evidence="1">
    <location>
        <begin position="19"/>
        <end position="34"/>
    </location>
</feature>
<name>A0A167M694_CALVF</name>
<feature type="region of interest" description="Disordered" evidence="1">
    <location>
        <begin position="100"/>
        <end position="123"/>
    </location>
</feature>
<feature type="region of interest" description="Disordered" evidence="1">
    <location>
        <begin position="1"/>
        <end position="34"/>
    </location>
</feature>
<evidence type="ECO:0000313" key="3">
    <source>
        <dbReference type="EMBL" id="KZO96378.1"/>
    </source>
</evidence>
<dbReference type="Pfam" id="PF12622">
    <property type="entry name" value="NpwBP"/>
    <property type="match status" value="1"/>
</dbReference>
<dbReference type="OrthoDB" id="205569at2759"/>
<proteinExistence type="predicted"/>
<dbReference type="Gene3D" id="1.10.287.1490">
    <property type="match status" value="1"/>
</dbReference>
<feature type="domain" description="Wbp11/ELF5/Saf1 N-terminal" evidence="2">
    <location>
        <begin position="4"/>
        <end position="80"/>
    </location>
</feature>
<dbReference type="AlphaFoldDB" id="A0A167M694"/>
<protein>
    <recommendedName>
        <fullName evidence="2">Wbp11/ELF5/Saf1 N-terminal domain-containing protein</fullName>
    </recommendedName>
</protein>
<dbReference type="Pfam" id="PF09429">
    <property type="entry name" value="Wbp11"/>
    <property type="match status" value="1"/>
</dbReference>
<dbReference type="InterPro" id="IPR019007">
    <property type="entry name" value="Wbp11/ELF5/Saf1_N"/>
</dbReference>